<dbReference type="GO" id="GO:0071555">
    <property type="term" value="P:cell wall organization"/>
    <property type="evidence" value="ECO:0007669"/>
    <property type="project" value="UniProtKB-UniRule"/>
</dbReference>
<dbReference type="AlphaFoldDB" id="A0A397Q791"/>
<dbReference type="InterPro" id="IPR005490">
    <property type="entry name" value="LD_TPept_cat_dom"/>
</dbReference>
<dbReference type="Gene3D" id="1.10.101.10">
    <property type="entry name" value="PGBD-like superfamily/PGBD"/>
    <property type="match status" value="1"/>
</dbReference>
<keyword evidence="3" id="KW-0808">Transferase</keyword>
<evidence type="ECO:0000259" key="8">
    <source>
        <dbReference type="PROSITE" id="PS52029"/>
    </source>
</evidence>
<dbReference type="PANTHER" id="PTHR30582">
    <property type="entry name" value="L,D-TRANSPEPTIDASE"/>
    <property type="match status" value="1"/>
</dbReference>
<evidence type="ECO:0000313" key="10">
    <source>
        <dbReference type="Proteomes" id="UP000266273"/>
    </source>
</evidence>
<evidence type="ECO:0000256" key="2">
    <source>
        <dbReference type="ARBA" id="ARBA00005992"/>
    </source>
</evidence>
<feature type="active site" description="Proton donor/acceptor" evidence="7">
    <location>
        <position position="142"/>
    </location>
</feature>
<dbReference type="Pfam" id="PF01471">
    <property type="entry name" value="PG_binding_1"/>
    <property type="match status" value="1"/>
</dbReference>
<keyword evidence="6 7" id="KW-0961">Cell wall biogenesis/degradation</keyword>
<dbReference type="GO" id="GO:0016740">
    <property type="term" value="F:transferase activity"/>
    <property type="evidence" value="ECO:0007669"/>
    <property type="project" value="UniProtKB-KW"/>
</dbReference>
<evidence type="ECO:0000313" key="9">
    <source>
        <dbReference type="EMBL" id="RIA56918.1"/>
    </source>
</evidence>
<accession>A0A397Q791</accession>
<dbReference type="EMBL" id="QXDF01000001">
    <property type="protein sequence ID" value="RIA56918.1"/>
    <property type="molecule type" value="Genomic_DNA"/>
</dbReference>
<dbReference type="NCBIfam" id="NF004786">
    <property type="entry name" value="PRK06132.1-3"/>
    <property type="match status" value="1"/>
</dbReference>
<dbReference type="InterPro" id="IPR036366">
    <property type="entry name" value="PGBDSf"/>
</dbReference>
<protein>
    <submittedName>
        <fullName evidence="9">Lipoprotein-anchoring transpeptidase ErfK/SrfK</fullName>
    </submittedName>
</protein>
<dbReference type="GO" id="GO:0018104">
    <property type="term" value="P:peptidoglycan-protein cross-linking"/>
    <property type="evidence" value="ECO:0007669"/>
    <property type="project" value="TreeGrafter"/>
</dbReference>
<dbReference type="NCBIfam" id="NF004785">
    <property type="entry name" value="PRK06132.1-2"/>
    <property type="match status" value="1"/>
</dbReference>
<proteinExistence type="inferred from homology"/>
<dbReference type="GO" id="GO:0005576">
    <property type="term" value="C:extracellular region"/>
    <property type="evidence" value="ECO:0007669"/>
    <property type="project" value="TreeGrafter"/>
</dbReference>
<dbReference type="GO" id="GO:0008360">
    <property type="term" value="P:regulation of cell shape"/>
    <property type="evidence" value="ECO:0007669"/>
    <property type="project" value="UniProtKB-UniRule"/>
</dbReference>
<dbReference type="Proteomes" id="UP000266273">
    <property type="component" value="Unassembled WGS sequence"/>
</dbReference>
<evidence type="ECO:0000256" key="3">
    <source>
        <dbReference type="ARBA" id="ARBA00022679"/>
    </source>
</evidence>
<dbReference type="InterPro" id="IPR002477">
    <property type="entry name" value="Peptidoglycan-bd-like"/>
</dbReference>
<name>A0A397Q791_9HYPH</name>
<dbReference type="InterPro" id="IPR016915">
    <property type="entry name" value="UCP029342"/>
</dbReference>
<dbReference type="UniPathway" id="UPA00219"/>
<dbReference type="CDD" id="cd16913">
    <property type="entry name" value="YkuD_like"/>
    <property type="match status" value="1"/>
</dbReference>
<evidence type="ECO:0000256" key="4">
    <source>
        <dbReference type="ARBA" id="ARBA00022960"/>
    </source>
</evidence>
<reference evidence="9 10" key="1">
    <citation type="submission" date="2018-08" db="EMBL/GenBank/DDBJ databases">
        <title>Genomic Encyclopedia of Archaeal and Bacterial Type Strains, Phase II (KMG-II): from individual species to whole genera.</title>
        <authorList>
            <person name="Goeker M."/>
        </authorList>
    </citation>
    <scope>NUCLEOTIDE SEQUENCE [LARGE SCALE GENOMIC DNA]</scope>
    <source>
        <strain evidence="9 10">DSM 5002</strain>
    </source>
</reference>
<dbReference type="PROSITE" id="PS52029">
    <property type="entry name" value="LD_TPASE"/>
    <property type="match status" value="1"/>
</dbReference>
<keyword evidence="5 7" id="KW-0573">Peptidoglycan synthesis</keyword>
<keyword evidence="10" id="KW-1185">Reference proteome</keyword>
<dbReference type="Pfam" id="PF03734">
    <property type="entry name" value="YkuD"/>
    <property type="match status" value="1"/>
</dbReference>
<gene>
    <name evidence="9" type="ORF">BXY53_2032</name>
</gene>
<feature type="active site" description="Nucleophile" evidence="7">
    <location>
        <position position="156"/>
    </location>
</feature>
<evidence type="ECO:0000256" key="7">
    <source>
        <dbReference type="PROSITE-ProRule" id="PRU01373"/>
    </source>
</evidence>
<dbReference type="PANTHER" id="PTHR30582:SF2">
    <property type="entry name" value="L,D-TRANSPEPTIDASE YCIB-RELATED"/>
    <property type="match status" value="1"/>
</dbReference>
<dbReference type="InterPro" id="IPR050979">
    <property type="entry name" value="LD-transpeptidase"/>
</dbReference>
<dbReference type="InterPro" id="IPR036365">
    <property type="entry name" value="PGBD-like_sf"/>
</dbReference>
<keyword evidence="9" id="KW-0449">Lipoprotein</keyword>
<keyword evidence="4 7" id="KW-0133">Cell shape</keyword>
<dbReference type="Gene3D" id="2.40.440.10">
    <property type="entry name" value="L,D-transpeptidase catalytic domain-like"/>
    <property type="match status" value="1"/>
</dbReference>
<comment type="caution">
    <text evidence="9">The sequence shown here is derived from an EMBL/GenBank/DDBJ whole genome shotgun (WGS) entry which is preliminary data.</text>
</comment>
<evidence type="ECO:0000256" key="5">
    <source>
        <dbReference type="ARBA" id="ARBA00022984"/>
    </source>
</evidence>
<dbReference type="InterPro" id="IPR038063">
    <property type="entry name" value="Transpep_catalytic_dom"/>
</dbReference>
<organism evidence="9 10">
    <name type="scientific">Dichotomicrobium thermohalophilum</name>
    <dbReference type="NCBI Taxonomy" id="933063"/>
    <lineage>
        <taxon>Bacteria</taxon>
        <taxon>Pseudomonadati</taxon>
        <taxon>Pseudomonadota</taxon>
        <taxon>Alphaproteobacteria</taxon>
        <taxon>Hyphomicrobiales</taxon>
        <taxon>Hyphomicrobiaceae</taxon>
        <taxon>Dichotomicrobium</taxon>
    </lineage>
</organism>
<comment type="similarity">
    <text evidence="2">Belongs to the YkuD family.</text>
</comment>
<dbReference type="SUPFAM" id="SSF47090">
    <property type="entry name" value="PGBD-like"/>
    <property type="match status" value="1"/>
</dbReference>
<feature type="domain" description="L,D-TPase catalytic" evidence="8">
    <location>
        <begin position="70"/>
        <end position="180"/>
    </location>
</feature>
<sequence>MAVGIFPKASVFFVFWEWGIMLRLPRCSELSRIVFRSGAVPTAFLSAGLIAAPPAAAQGASSLLTKPDPLKIVVSLEKQHMYVYRGTERVFTSRVSTGKRGYSTPAGVYSILEKRRWHRSNIYNNAPMPFMQRLTWSGIALHASGHVPRYPASHGCIRLPRGSASTLFKKTDVGGHVIVTRGETTPHRIKHDKLLQPQPLDLVTMDARKALKKRLAYEEGNLVSIALPAPADRARKYASLTRPQDKTVMTDATNAPEPMSAKEGALLMADLEHDMHRLESYIARSEEPVRILITKRLGRERIRDVQMLLRELGYDPGPIDGFMGRLTGAAIQEYQEDKGLKATGAFSEELRDKLFLDARGEPAPTGHLYVRQGFKQVFDAPVRLKNPDEPLGTHVYFSQSFAPTDEQTQWLALTTEEAPGVDANAALDRVSIPRILRDRLERMLTPGSSMIISDAGLGRETGRGTDFVVQP</sequence>
<dbReference type="PIRSF" id="PIRSF029342">
    <property type="entry name" value="UCP029342_ErfK/YbiS/YcfS/YnhG"/>
    <property type="match status" value="1"/>
</dbReference>
<evidence type="ECO:0000256" key="6">
    <source>
        <dbReference type="ARBA" id="ARBA00023316"/>
    </source>
</evidence>
<comment type="pathway">
    <text evidence="1 7">Cell wall biogenesis; peptidoglycan biosynthesis.</text>
</comment>
<dbReference type="SUPFAM" id="SSF141523">
    <property type="entry name" value="L,D-transpeptidase catalytic domain-like"/>
    <property type="match status" value="1"/>
</dbReference>
<evidence type="ECO:0000256" key="1">
    <source>
        <dbReference type="ARBA" id="ARBA00004752"/>
    </source>
</evidence>
<dbReference type="GO" id="GO:0071972">
    <property type="term" value="F:peptidoglycan L,D-transpeptidase activity"/>
    <property type="evidence" value="ECO:0007669"/>
    <property type="project" value="TreeGrafter"/>
</dbReference>